<evidence type="ECO:0000313" key="4">
    <source>
        <dbReference type="EMBL" id="KPG26540.1"/>
    </source>
</evidence>
<reference evidence="5 6" key="1">
    <citation type="submission" date="2015-09" db="EMBL/GenBank/DDBJ databases">
        <title>Genome Sequences of Mycobacterium immunogenum Isolates, Recuperated from a Chloraminated Drinking Water Distribution System Simulator Subjected to Episodes of Nitrification.</title>
        <authorList>
            <person name="Gomez-Alvarez V."/>
            <person name="Revetta R.P."/>
        </authorList>
    </citation>
    <scope>NUCLEOTIDE SEQUENCE [LARGE SCALE GENOMIC DNA]</scope>
    <source>
        <strain evidence="3 5">H008</strain>
        <strain evidence="4 6">H076</strain>
    </source>
</reference>
<dbReference type="Proteomes" id="UP000037962">
    <property type="component" value="Unassembled WGS sequence"/>
</dbReference>
<accession>A0A7V8LJW1</accession>
<evidence type="ECO:0000313" key="5">
    <source>
        <dbReference type="Proteomes" id="UP000037843"/>
    </source>
</evidence>
<dbReference type="Proteomes" id="UP000037843">
    <property type="component" value="Unassembled WGS sequence"/>
</dbReference>
<evidence type="ECO:0000313" key="3">
    <source>
        <dbReference type="EMBL" id="KPG02980.1"/>
    </source>
</evidence>
<keyword evidence="1" id="KW-0175">Coiled coil</keyword>
<organism evidence="3 5">
    <name type="scientific">Mycobacteroides immunogenum</name>
    <dbReference type="NCBI Taxonomy" id="83262"/>
    <lineage>
        <taxon>Bacteria</taxon>
        <taxon>Bacillati</taxon>
        <taxon>Actinomycetota</taxon>
        <taxon>Actinomycetes</taxon>
        <taxon>Mycobacteriales</taxon>
        <taxon>Mycobacteriaceae</taxon>
        <taxon>Mycobacteroides</taxon>
    </lineage>
</organism>
<comment type="caution">
    <text evidence="3">The sequence shown here is derived from an EMBL/GenBank/DDBJ whole genome shotgun (WGS) entry which is preliminary data.</text>
</comment>
<gene>
    <name evidence="3" type="ORF">AN908_27005</name>
    <name evidence="4" type="ORF">AN912_25180</name>
</gene>
<protein>
    <recommendedName>
        <fullName evidence="7">Scaffolding protein</fullName>
    </recommendedName>
</protein>
<feature type="region of interest" description="Disordered" evidence="2">
    <location>
        <begin position="120"/>
        <end position="183"/>
    </location>
</feature>
<evidence type="ECO:0000313" key="6">
    <source>
        <dbReference type="Proteomes" id="UP000037962"/>
    </source>
</evidence>
<evidence type="ECO:0008006" key="7">
    <source>
        <dbReference type="Google" id="ProtNLM"/>
    </source>
</evidence>
<name>A0A7V8LJW1_9MYCO</name>
<evidence type="ECO:0000256" key="2">
    <source>
        <dbReference type="SAM" id="MobiDB-lite"/>
    </source>
</evidence>
<feature type="coiled-coil region" evidence="1">
    <location>
        <begin position="61"/>
        <end position="95"/>
    </location>
</feature>
<proteinExistence type="predicted"/>
<keyword evidence="6" id="KW-1185">Reference proteome</keyword>
<feature type="region of interest" description="Disordered" evidence="2">
    <location>
        <begin position="1"/>
        <end position="21"/>
    </location>
</feature>
<dbReference type="EMBL" id="LJFS01000045">
    <property type="protein sequence ID" value="KPG26540.1"/>
    <property type="molecule type" value="Genomic_DNA"/>
</dbReference>
<dbReference type="AlphaFoldDB" id="A0A7V8LJW1"/>
<dbReference type="KEGG" id="miz:BAB75_18690"/>
<sequence length="183" mass="19395">MMGAAPDGDESGKGPADAKFTQADLDRIIGERLTRQRSEIADKYGDLDTLKASATELQSIKDRDKTDADKVQDQIADLQSKLTAESEARTKAEAKAAVAERTQYGVDKGLPVALAKKLTGTTNDELDAEIDELKPFLTATDSGPRRPDPNGHQGQPPSGGGTKPSSLAAGKELYAKSRPTTNA</sequence>
<evidence type="ECO:0000256" key="1">
    <source>
        <dbReference type="SAM" id="Coils"/>
    </source>
</evidence>
<dbReference type="EMBL" id="LJFO01000024">
    <property type="protein sequence ID" value="KPG02980.1"/>
    <property type="molecule type" value="Genomic_DNA"/>
</dbReference>